<evidence type="ECO:0000256" key="4">
    <source>
        <dbReference type="ARBA" id="ARBA00022475"/>
    </source>
</evidence>
<dbReference type="PANTHER" id="PTHR30365:SF0">
    <property type="entry name" value="CYTOCHROME BD-I UBIQUINOL OXIDASE SUBUNIT 1"/>
    <property type="match status" value="1"/>
</dbReference>
<evidence type="ECO:0000256" key="11">
    <source>
        <dbReference type="ARBA" id="ARBA00023004"/>
    </source>
</evidence>
<keyword evidence="6 13" id="KW-0349">Heme</keyword>
<keyword evidence="11 13" id="KW-0408">Iron</keyword>
<evidence type="ECO:0000256" key="10">
    <source>
        <dbReference type="ARBA" id="ARBA00022989"/>
    </source>
</evidence>
<dbReference type="GO" id="GO:0020037">
    <property type="term" value="F:heme binding"/>
    <property type="evidence" value="ECO:0007669"/>
    <property type="project" value="TreeGrafter"/>
</dbReference>
<dbReference type="OrthoDB" id="9807042at2"/>
<dbReference type="AlphaFoldDB" id="A0A1G8LVB8"/>
<evidence type="ECO:0000256" key="13">
    <source>
        <dbReference type="PIRNR" id="PIRNR006446"/>
    </source>
</evidence>
<evidence type="ECO:0000256" key="12">
    <source>
        <dbReference type="ARBA" id="ARBA00023136"/>
    </source>
</evidence>
<dbReference type="GO" id="GO:0005886">
    <property type="term" value="C:plasma membrane"/>
    <property type="evidence" value="ECO:0007669"/>
    <property type="project" value="UniProtKB-SubCell"/>
</dbReference>
<evidence type="ECO:0000256" key="1">
    <source>
        <dbReference type="ARBA" id="ARBA00004429"/>
    </source>
</evidence>
<dbReference type="GO" id="GO:0046872">
    <property type="term" value="F:metal ion binding"/>
    <property type="evidence" value="ECO:0007669"/>
    <property type="project" value="UniProtKB-UniRule"/>
</dbReference>
<name>A0A1G8LVB8_9GAMM</name>
<reference evidence="15" key="1">
    <citation type="submission" date="2016-10" db="EMBL/GenBank/DDBJ databases">
        <authorList>
            <person name="Varghese N."/>
            <person name="Submissions S."/>
        </authorList>
    </citation>
    <scope>NUCLEOTIDE SEQUENCE [LARGE SCALE GENOMIC DNA]</scope>
    <source>
        <strain evidence="15">DSM 23317</strain>
    </source>
</reference>
<feature type="transmembrane region" description="Helical" evidence="13">
    <location>
        <begin position="423"/>
        <end position="446"/>
    </location>
</feature>
<gene>
    <name evidence="14" type="ORF">SAMN04488540_102181</name>
</gene>
<keyword evidence="3 13" id="KW-0813">Transport</keyword>
<feature type="transmembrane region" description="Helical" evidence="13">
    <location>
        <begin position="130"/>
        <end position="153"/>
    </location>
</feature>
<dbReference type="GO" id="GO:0070069">
    <property type="term" value="C:cytochrome complex"/>
    <property type="evidence" value="ECO:0007669"/>
    <property type="project" value="UniProtKB-UniRule"/>
</dbReference>
<keyword evidence="12 13" id="KW-0472">Membrane</keyword>
<evidence type="ECO:0000313" key="14">
    <source>
        <dbReference type="EMBL" id="SDI59595.1"/>
    </source>
</evidence>
<feature type="transmembrane region" description="Helical" evidence="13">
    <location>
        <begin position="186"/>
        <end position="210"/>
    </location>
</feature>
<evidence type="ECO:0000256" key="5">
    <source>
        <dbReference type="ARBA" id="ARBA00022519"/>
    </source>
</evidence>
<keyword evidence="4 13" id="KW-1003">Cell membrane</keyword>
<dbReference type="PIRSF" id="PIRSF006446">
    <property type="entry name" value="Cyt_quinol_oxidase_1"/>
    <property type="match status" value="1"/>
</dbReference>
<feature type="transmembrane region" description="Helical" evidence="13">
    <location>
        <begin position="56"/>
        <end position="74"/>
    </location>
</feature>
<sequence>MIVDEVVDLSRLQFALTAMYHFLFVPLTLGMAFLLAIMESLYVMTDKQVYKDMTKFWGKLFAINFALGVTTGITMEFQFGTNWAYYSHYVGDIFGAPLAIEALMAFFLESTLIGLFFFGWDRLSKRQHLAVTWLVALGSNMSALWILIANGWMQNPIGAEFNYVTMRMEMASFAELIFNPVAQVKFVHTVASGYVTGSVFVLAISSYYLLKGRDIAFAKRSFYIASAFGLASILSVIVLGDESGYEMGDVQKVKLAAVEAEWDTHPAPASFTAIGIPDSENMETNYAVKIPYLMGIIATRSLDEQVMGIKDIKVEHEARIRSGMVAYTLLQKVRDGSATDDEVAQFQERKVDLGYGFLLKRYLEEIDQASEAQIQAAVDDSIPNVGPMFWSFRVMVGLGMVMLIVIGLAFLQSAKQRVLDKPWLLKLAIVILPAPWLAIQCGWFVAEYGRQPWTIAEILPTAMSTSSLSASELIFSIVLICGFYTVALVVEMFLMFRFARLGPSSLKTGRYHFESADNAAEDARLLAKLTKARQSREDAKEATSHA</sequence>
<feature type="transmembrane region" description="Helical" evidence="13">
    <location>
        <begin position="20"/>
        <end position="44"/>
    </location>
</feature>
<evidence type="ECO:0000256" key="7">
    <source>
        <dbReference type="ARBA" id="ARBA00022692"/>
    </source>
</evidence>
<feature type="transmembrane region" description="Helical" evidence="13">
    <location>
        <begin position="473"/>
        <end position="496"/>
    </location>
</feature>
<dbReference type="GO" id="GO:0016682">
    <property type="term" value="F:oxidoreductase activity, acting on diphenols and related substances as donors, oxygen as acceptor"/>
    <property type="evidence" value="ECO:0007669"/>
    <property type="project" value="TreeGrafter"/>
</dbReference>
<feature type="transmembrane region" description="Helical" evidence="13">
    <location>
        <begin position="222"/>
        <end position="240"/>
    </location>
</feature>
<evidence type="ECO:0000256" key="8">
    <source>
        <dbReference type="ARBA" id="ARBA00022723"/>
    </source>
</evidence>
<keyword evidence="10 13" id="KW-1133">Transmembrane helix</keyword>
<protein>
    <submittedName>
        <fullName evidence="14">Cytochrome bd-I ubiquinol oxidase subunit 1 apoprotein</fullName>
    </submittedName>
</protein>
<dbReference type="PANTHER" id="PTHR30365">
    <property type="entry name" value="CYTOCHROME D UBIQUINOL OXIDASE"/>
    <property type="match status" value="1"/>
</dbReference>
<accession>A0A1G8LVB8</accession>
<dbReference type="Proteomes" id="UP000199527">
    <property type="component" value="Unassembled WGS sequence"/>
</dbReference>
<keyword evidence="15" id="KW-1185">Reference proteome</keyword>
<dbReference type="Pfam" id="PF01654">
    <property type="entry name" value="Cyt_bd_oxida_I"/>
    <property type="match status" value="1"/>
</dbReference>
<keyword evidence="9 13" id="KW-0249">Electron transport</keyword>
<evidence type="ECO:0000256" key="2">
    <source>
        <dbReference type="ARBA" id="ARBA00009819"/>
    </source>
</evidence>
<organism evidence="14 15">
    <name type="scientific">Ferrimonas sediminum</name>
    <dbReference type="NCBI Taxonomy" id="718193"/>
    <lineage>
        <taxon>Bacteria</taxon>
        <taxon>Pseudomonadati</taxon>
        <taxon>Pseudomonadota</taxon>
        <taxon>Gammaproteobacteria</taxon>
        <taxon>Alteromonadales</taxon>
        <taxon>Ferrimonadaceae</taxon>
        <taxon>Ferrimonas</taxon>
    </lineage>
</organism>
<dbReference type="InterPro" id="IPR002585">
    <property type="entry name" value="Cyt-d_ubiquinol_oxidase_su_1"/>
</dbReference>
<keyword evidence="8 13" id="KW-0479">Metal-binding</keyword>
<keyword evidence="7 13" id="KW-0812">Transmembrane</keyword>
<evidence type="ECO:0000256" key="3">
    <source>
        <dbReference type="ARBA" id="ARBA00022448"/>
    </source>
</evidence>
<dbReference type="GO" id="GO:0009055">
    <property type="term" value="F:electron transfer activity"/>
    <property type="evidence" value="ECO:0007669"/>
    <property type="project" value="UniProtKB-UniRule"/>
</dbReference>
<comment type="subcellular location">
    <subcellularLocation>
        <location evidence="1">Cell inner membrane</location>
        <topology evidence="1">Multi-pass membrane protein</topology>
    </subcellularLocation>
</comment>
<evidence type="ECO:0000256" key="6">
    <source>
        <dbReference type="ARBA" id="ARBA00022617"/>
    </source>
</evidence>
<comment type="similarity">
    <text evidence="2 13">Belongs to the cytochrome ubiquinol oxidase subunit 1 family.</text>
</comment>
<evidence type="ECO:0000313" key="15">
    <source>
        <dbReference type="Proteomes" id="UP000199527"/>
    </source>
</evidence>
<feature type="transmembrane region" description="Helical" evidence="13">
    <location>
        <begin position="390"/>
        <end position="411"/>
    </location>
</feature>
<feature type="transmembrane region" description="Helical" evidence="13">
    <location>
        <begin position="94"/>
        <end position="118"/>
    </location>
</feature>
<proteinExistence type="inferred from homology"/>
<evidence type="ECO:0000256" key="9">
    <source>
        <dbReference type="ARBA" id="ARBA00022982"/>
    </source>
</evidence>
<dbReference type="RefSeq" id="WP_090361897.1">
    <property type="nucleotide sequence ID" value="NZ_FNEM01000002.1"/>
</dbReference>
<dbReference type="GO" id="GO:0019646">
    <property type="term" value="P:aerobic electron transport chain"/>
    <property type="evidence" value="ECO:0007669"/>
    <property type="project" value="InterPro"/>
</dbReference>
<dbReference type="EMBL" id="FNEM01000002">
    <property type="protein sequence ID" value="SDI59595.1"/>
    <property type="molecule type" value="Genomic_DNA"/>
</dbReference>
<keyword evidence="5" id="KW-0997">Cell inner membrane</keyword>